<reference evidence="1" key="1">
    <citation type="submission" date="2022-07" db="EMBL/GenBank/DDBJ databases">
        <title>Genome Sequence of Lecanicillium saksenae.</title>
        <authorList>
            <person name="Buettner E."/>
        </authorList>
    </citation>
    <scope>NUCLEOTIDE SEQUENCE</scope>
    <source>
        <strain evidence="1">VT-O1</strain>
    </source>
</reference>
<accession>A0ACC1QWG0</accession>
<gene>
    <name evidence="1" type="ORF">NLG97_g5159</name>
</gene>
<dbReference type="EMBL" id="JANAKD010000560">
    <property type="protein sequence ID" value="KAJ3492775.1"/>
    <property type="molecule type" value="Genomic_DNA"/>
</dbReference>
<dbReference type="Proteomes" id="UP001148737">
    <property type="component" value="Unassembled WGS sequence"/>
</dbReference>
<evidence type="ECO:0000313" key="1">
    <source>
        <dbReference type="EMBL" id="KAJ3492775.1"/>
    </source>
</evidence>
<protein>
    <submittedName>
        <fullName evidence="1">Uncharacterized protein</fullName>
    </submittedName>
</protein>
<sequence>MTKTAFALHQKGATIGNYTTSWEYIENDGDGERKGWRQRNFVEFMRYIKEIFKLEATLETSFDWKALGESTVVDVGGSGGHDSFYLAEKFPELKIVVEDLPEVEPAFKKHQPEALRDRVTFVAHDFFKPQTVQADVFLIKLILHDWPDEECVKILRGFIPALRPGARIFLLDYVGRQESEDGKPPMPRSIQQMGTATDLRMMALFNAEERPAEAWKAIIRSADDRFDIVRFEANPLTFFVVIEVVWRG</sequence>
<comment type="caution">
    <text evidence="1">The sequence shown here is derived from an EMBL/GenBank/DDBJ whole genome shotgun (WGS) entry which is preliminary data.</text>
</comment>
<keyword evidence="2" id="KW-1185">Reference proteome</keyword>
<name>A0ACC1QWG0_9HYPO</name>
<proteinExistence type="predicted"/>
<organism evidence="1 2">
    <name type="scientific">Lecanicillium saksenae</name>
    <dbReference type="NCBI Taxonomy" id="468837"/>
    <lineage>
        <taxon>Eukaryota</taxon>
        <taxon>Fungi</taxon>
        <taxon>Dikarya</taxon>
        <taxon>Ascomycota</taxon>
        <taxon>Pezizomycotina</taxon>
        <taxon>Sordariomycetes</taxon>
        <taxon>Hypocreomycetidae</taxon>
        <taxon>Hypocreales</taxon>
        <taxon>Cordycipitaceae</taxon>
        <taxon>Lecanicillium</taxon>
    </lineage>
</organism>
<evidence type="ECO:0000313" key="2">
    <source>
        <dbReference type="Proteomes" id="UP001148737"/>
    </source>
</evidence>